<sequence>MTDIAAFEREALLAEYLVWRNVSTPRPREAAQDAQLLLALRHGVCCAGARRGPGDHLALRLGFLDVHELGCRCAAVRVAQTPRSVASSFIRDLPAKPRDAKSPLEVPEGQAVLGDVQVGVLALAVLQRRCRP</sequence>
<comment type="caution">
    <text evidence="1">The sequence shown here is derived from an EMBL/GenBank/DDBJ whole genome shotgun (WGS) entry which is preliminary data.</text>
</comment>
<dbReference type="EMBL" id="BAAAXZ010000007">
    <property type="protein sequence ID" value="GAA2909587.1"/>
    <property type="molecule type" value="Genomic_DNA"/>
</dbReference>
<gene>
    <name evidence="1" type="ORF">GCM10020221_01990</name>
</gene>
<evidence type="ECO:0000313" key="1">
    <source>
        <dbReference type="EMBL" id="GAA2909587.1"/>
    </source>
</evidence>
<keyword evidence="2" id="KW-1185">Reference proteome</keyword>
<evidence type="ECO:0000313" key="2">
    <source>
        <dbReference type="Proteomes" id="UP001501102"/>
    </source>
</evidence>
<reference evidence="1 2" key="1">
    <citation type="journal article" date="2019" name="Int. J. Syst. Evol. Microbiol.">
        <title>The Global Catalogue of Microorganisms (GCM) 10K type strain sequencing project: providing services to taxonomists for standard genome sequencing and annotation.</title>
        <authorList>
            <consortium name="The Broad Institute Genomics Platform"/>
            <consortium name="The Broad Institute Genome Sequencing Center for Infectious Disease"/>
            <person name="Wu L."/>
            <person name="Ma J."/>
        </authorList>
    </citation>
    <scope>NUCLEOTIDE SEQUENCE [LARGE SCALE GENOMIC DNA]</scope>
    <source>
        <strain evidence="1 2">JCM 4087</strain>
    </source>
</reference>
<protein>
    <submittedName>
        <fullName evidence="1">Uncharacterized protein</fullName>
    </submittedName>
</protein>
<accession>A0ABN3WAX8</accession>
<proteinExistence type="predicted"/>
<name>A0ABN3WAX8_STRTU</name>
<organism evidence="1 2">
    <name type="scientific">Streptomyces thioluteus</name>
    <dbReference type="NCBI Taxonomy" id="66431"/>
    <lineage>
        <taxon>Bacteria</taxon>
        <taxon>Bacillati</taxon>
        <taxon>Actinomycetota</taxon>
        <taxon>Actinomycetes</taxon>
        <taxon>Kitasatosporales</taxon>
        <taxon>Streptomycetaceae</taxon>
        <taxon>Streptomyces</taxon>
    </lineage>
</organism>
<dbReference type="Proteomes" id="UP001501102">
    <property type="component" value="Unassembled WGS sequence"/>
</dbReference>